<feature type="region of interest" description="Disordered" evidence="1">
    <location>
        <begin position="44"/>
        <end position="69"/>
    </location>
</feature>
<organism evidence="2 3">
    <name type="scientific">Xylaria flabelliformis</name>
    <dbReference type="NCBI Taxonomy" id="2512241"/>
    <lineage>
        <taxon>Eukaryota</taxon>
        <taxon>Fungi</taxon>
        <taxon>Dikarya</taxon>
        <taxon>Ascomycota</taxon>
        <taxon>Pezizomycotina</taxon>
        <taxon>Sordariomycetes</taxon>
        <taxon>Xylariomycetidae</taxon>
        <taxon>Xylariales</taxon>
        <taxon>Xylariaceae</taxon>
        <taxon>Xylaria</taxon>
    </lineage>
</organism>
<evidence type="ECO:0000256" key="1">
    <source>
        <dbReference type="SAM" id="MobiDB-lite"/>
    </source>
</evidence>
<feature type="compositionally biased region" description="Acidic residues" evidence="1">
    <location>
        <begin position="57"/>
        <end position="69"/>
    </location>
</feature>
<keyword evidence="3" id="KW-1185">Reference proteome</keyword>
<gene>
    <name evidence="2" type="ORF">FHL15_003018</name>
</gene>
<protein>
    <submittedName>
        <fullName evidence="2">Uncharacterized protein</fullName>
    </submittedName>
</protein>
<accession>A0A553I7Y4</accession>
<dbReference type="Proteomes" id="UP000319160">
    <property type="component" value="Unassembled WGS sequence"/>
</dbReference>
<proteinExistence type="predicted"/>
<reference evidence="3" key="1">
    <citation type="submission" date="2019-06" db="EMBL/GenBank/DDBJ databases">
        <title>Draft genome sequence of the griseofulvin-producing fungus Xylaria cubensis strain G536.</title>
        <authorList>
            <person name="Mead M.E."/>
            <person name="Raja H.A."/>
            <person name="Steenwyk J.L."/>
            <person name="Knowles S.L."/>
            <person name="Oberlies N.H."/>
            <person name="Rokas A."/>
        </authorList>
    </citation>
    <scope>NUCLEOTIDE SEQUENCE [LARGE SCALE GENOMIC DNA]</scope>
    <source>
        <strain evidence="3">G536</strain>
    </source>
</reference>
<name>A0A553I7Y4_9PEZI</name>
<dbReference type="EMBL" id="VFLP01000012">
    <property type="protein sequence ID" value="TRX96294.1"/>
    <property type="molecule type" value="Genomic_DNA"/>
</dbReference>
<evidence type="ECO:0000313" key="2">
    <source>
        <dbReference type="EMBL" id="TRX96294.1"/>
    </source>
</evidence>
<evidence type="ECO:0000313" key="3">
    <source>
        <dbReference type="Proteomes" id="UP000319160"/>
    </source>
</evidence>
<dbReference type="AlphaFoldDB" id="A0A553I7Y4"/>
<comment type="caution">
    <text evidence="2">The sequence shown here is derived from an EMBL/GenBank/DDBJ whole genome shotgun (WGS) entry which is preliminary data.</text>
</comment>
<sequence length="69" mass="7945">MYQATQNREQAGYGWLHQISLKLDKRVHAEYVETSVHRMLVNVAPSSSRKRKRGTEAEAEAEAEAYETH</sequence>